<dbReference type="Gene3D" id="1.10.4030.10">
    <property type="entry name" value="Porin chaperone SurA, peptide-binding domain"/>
    <property type="match status" value="1"/>
</dbReference>
<proteinExistence type="predicted"/>
<gene>
    <name evidence="2" type="ORF">HCN56_14155</name>
</gene>
<dbReference type="InterPro" id="IPR027304">
    <property type="entry name" value="Trigger_fact/SurA_dom_sf"/>
</dbReference>
<evidence type="ECO:0000256" key="1">
    <source>
        <dbReference type="SAM" id="SignalP"/>
    </source>
</evidence>
<dbReference type="AlphaFoldDB" id="A0A7X6D206"/>
<dbReference type="InterPro" id="IPR050245">
    <property type="entry name" value="PrsA_foldase"/>
</dbReference>
<protein>
    <recommendedName>
        <fullName evidence="4">Lipoprotein</fullName>
    </recommendedName>
</protein>
<organism evidence="2 3">
    <name type="scientific">Streptomyces lonarensis</name>
    <dbReference type="NCBI Taxonomy" id="700599"/>
    <lineage>
        <taxon>Bacteria</taxon>
        <taxon>Bacillati</taxon>
        <taxon>Actinomycetota</taxon>
        <taxon>Actinomycetes</taxon>
        <taxon>Kitasatosporales</taxon>
        <taxon>Streptomycetaceae</taxon>
        <taxon>Streptomyces</taxon>
    </lineage>
</organism>
<feature type="chain" id="PRO_5039664473" description="Lipoprotein" evidence="1">
    <location>
        <begin position="24"/>
        <end position="206"/>
    </location>
</feature>
<dbReference type="PANTHER" id="PTHR47245:SF2">
    <property type="entry name" value="PEPTIDYL-PROLYL CIS-TRANS ISOMERASE HP_0175-RELATED"/>
    <property type="match status" value="1"/>
</dbReference>
<accession>A0A7X6D206</accession>
<comment type="caution">
    <text evidence="2">The sequence shown here is derived from an EMBL/GenBank/DDBJ whole genome shotgun (WGS) entry which is preliminary data.</text>
</comment>
<dbReference type="EMBL" id="JAAVJD010000102">
    <property type="protein sequence ID" value="NJQ06697.1"/>
    <property type="molecule type" value="Genomic_DNA"/>
</dbReference>
<keyword evidence="3" id="KW-1185">Reference proteome</keyword>
<dbReference type="PANTHER" id="PTHR47245">
    <property type="entry name" value="PEPTIDYLPROLYL ISOMERASE"/>
    <property type="match status" value="1"/>
</dbReference>
<reference evidence="2 3" key="1">
    <citation type="submission" date="2020-03" db="EMBL/GenBank/DDBJ databases">
        <title>Draft genome of Streptomyces sp. ventii, isolated from the Axial Seamount in the Pacific Ocean, and resequencing of the two type strains Streptomyces lonarensis strain NCL 716 and Streptomyces bohaiensis strain 11A07.</title>
        <authorList>
            <person name="Loughran R.M."/>
            <person name="Pfannmuller K.M."/>
            <person name="Wasson B.J."/>
            <person name="Deadmond M.C."/>
            <person name="Paddock B.E."/>
            <person name="Koyack M.J."/>
            <person name="Gallegos D.A."/>
            <person name="Mitchell E.A."/>
            <person name="Ushijima B."/>
            <person name="Saw J.H."/>
            <person name="Mcphail K.L."/>
            <person name="Videau P."/>
        </authorList>
    </citation>
    <scope>NUCLEOTIDE SEQUENCE [LARGE SCALE GENOMIC DNA]</scope>
    <source>
        <strain evidence="2 3">NCL716</strain>
    </source>
</reference>
<evidence type="ECO:0000313" key="3">
    <source>
        <dbReference type="Proteomes" id="UP000578686"/>
    </source>
</evidence>
<dbReference type="Proteomes" id="UP000578686">
    <property type="component" value="Unassembled WGS sequence"/>
</dbReference>
<dbReference type="PROSITE" id="PS51257">
    <property type="entry name" value="PROKAR_LIPOPROTEIN"/>
    <property type="match status" value="1"/>
</dbReference>
<dbReference type="SUPFAM" id="SSF109998">
    <property type="entry name" value="Triger factor/SurA peptide-binding domain-like"/>
    <property type="match status" value="1"/>
</dbReference>
<name>A0A7X6D206_9ACTN</name>
<evidence type="ECO:0000313" key="2">
    <source>
        <dbReference type="EMBL" id="NJQ06697.1"/>
    </source>
</evidence>
<sequence length="206" mass="22066">MKRRTSALSVSAAALLVAAPLLTGCSTDSHPGAAAVVGDERISVSQVQSQVEHVRAAQRASDNADQLIAATGALPQETVQLMVRRELLERTAEDNGVTVTRGQVQEARDRVVQNFGDTEQLEQFGLSYEGGAFTIDQLDDVLREQLLIEGLVESIGEQGLGPAVAETAERLGVDINPRYGAWDYETGGFTTSDTPWLAERADTLQG</sequence>
<keyword evidence="1" id="KW-0732">Signal</keyword>
<feature type="signal peptide" evidence="1">
    <location>
        <begin position="1"/>
        <end position="23"/>
    </location>
</feature>
<evidence type="ECO:0008006" key="4">
    <source>
        <dbReference type="Google" id="ProtNLM"/>
    </source>
</evidence>
<dbReference type="RefSeq" id="WP_167971039.1">
    <property type="nucleotide sequence ID" value="NZ_BHZG01000095.1"/>
</dbReference>
<dbReference type="Pfam" id="PF13624">
    <property type="entry name" value="SurA_N_3"/>
    <property type="match status" value="1"/>
</dbReference>